<dbReference type="AlphaFoldDB" id="A0A3G8YK69"/>
<dbReference type="InterPro" id="IPR029060">
    <property type="entry name" value="PIN-like_dom_sf"/>
</dbReference>
<dbReference type="SUPFAM" id="SSF88723">
    <property type="entry name" value="PIN domain-like"/>
    <property type="match status" value="1"/>
</dbReference>
<dbReference type="InterPro" id="IPR002716">
    <property type="entry name" value="PIN_dom"/>
</dbReference>
<feature type="domain" description="PIN" evidence="8">
    <location>
        <begin position="3"/>
        <end position="124"/>
    </location>
</feature>
<dbReference type="Pfam" id="PF01850">
    <property type="entry name" value="PIN"/>
    <property type="match status" value="1"/>
</dbReference>
<dbReference type="GO" id="GO:0016787">
    <property type="term" value="F:hydrolase activity"/>
    <property type="evidence" value="ECO:0007669"/>
    <property type="project" value="UniProtKB-KW"/>
</dbReference>
<keyword evidence="9" id="KW-0614">Plasmid</keyword>
<keyword evidence="6" id="KW-0460">Magnesium</keyword>
<dbReference type="Gene3D" id="3.40.50.1010">
    <property type="entry name" value="5'-nuclease"/>
    <property type="match status" value="1"/>
</dbReference>
<keyword evidence="2" id="KW-1277">Toxin-antitoxin system</keyword>
<dbReference type="GO" id="GO:0046872">
    <property type="term" value="F:metal ion binding"/>
    <property type="evidence" value="ECO:0007669"/>
    <property type="project" value="UniProtKB-KW"/>
</dbReference>
<dbReference type="OrthoDB" id="9796690at2"/>
<protein>
    <submittedName>
        <fullName evidence="9">Type II toxin-antitoxin system VapC family toxin</fullName>
    </submittedName>
</protein>
<evidence type="ECO:0000313" key="10">
    <source>
        <dbReference type="Proteomes" id="UP000276417"/>
    </source>
</evidence>
<dbReference type="RefSeq" id="WP_124875378.1">
    <property type="nucleotide sequence ID" value="NZ_CP034186.1"/>
</dbReference>
<keyword evidence="4" id="KW-0479">Metal-binding</keyword>
<evidence type="ECO:0000313" key="9">
    <source>
        <dbReference type="EMBL" id="AZI45100.1"/>
    </source>
</evidence>
<comment type="similarity">
    <text evidence="7">Belongs to the PINc/VapC protein family.</text>
</comment>
<gene>
    <name evidence="9" type="ORF">EHF33_19680</name>
</gene>
<evidence type="ECO:0000256" key="5">
    <source>
        <dbReference type="ARBA" id="ARBA00022801"/>
    </source>
</evidence>
<dbReference type="InterPro" id="IPR050556">
    <property type="entry name" value="Type_II_TA_system_RNase"/>
</dbReference>
<keyword evidence="10" id="KW-1185">Reference proteome</keyword>
<keyword evidence="5" id="KW-0378">Hydrolase</keyword>
<evidence type="ECO:0000256" key="1">
    <source>
        <dbReference type="ARBA" id="ARBA00001946"/>
    </source>
</evidence>
<proteinExistence type="inferred from homology"/>
<evidence type="ECO:0000256" key="7">
    <source>
        <dbReference type="ARBA" id="ARBA00038093"/>
    </source>
</evidence>
<dbReference type="PANTHER" id="PTHR33653">
    <property type="entry name" value="RIBONUCLEASE VAPC2"/>
    <property type="match status" value="1"/>
</dbReference>
<geneLocation type="plasmid" evidence="9 10">
    <name>unnamed2</name>
</geneLocation>
<accession>A0A3G8YK69</accession>
<reference evidence="9 10" key="1">
    <citation type="submission" date="2018-11" db="EMBL/GenBank/DDBJ databases">
        <title>Deinococcus shelandsis sp. nov., isolated from South Shetland Islands soil of Antarctica.</title>
        <authorList>
            <person name="Tian J."/>
        </authorList>
    </citation>
    <scope>NUCLEOTIDE SEQUENCE [LARGE SCALE GENOMIC DNA]</scope>
    <source>
        <strain evidence="9 10">S14-83T</strain>
        <plasmid evidence="9 10">unnamed2</plasmid>
    </source>
</reference>
<dbReference type="GO" id="GO:0004518">
    <property type="term" value="F:nuclease activity"/>
    <property type="evidence" value="ECO:0007669"/>
    <property type="project" value="UniProtKB-KW"/>
</dbReference>
<evidence type="ECO:0000256" key="3">
    <source>
        <dbReference type="ARBA" id="ARBA00022722"/>
    </source>
</evidence>
<comment type="cofactor">
    <cofactor evidence="1">
        <name>Mg(2+)</name>
        <dbReference type="ChEBI" id="CHEBI:18420"/>
    </cofactor>
</comment>
<organism evidence="9 10">
    <name type="scientific">Deinococcus psychrotolerans</name>
    <dbReference type="NCBI Taxonomy" id="2489213"/>
    <lineage>
        <taxon>Bacteria</taxon>
        <taxon>Thermotogati</taxon>
        <taxon>Deinococcota</taxon>
        <taxon>Deinococci</taxon>
        <taxon>Deinococcales</taxon>
        <taxon>Deinococcaceae</taxon>
        <taxon>Deinococcus</taxon>
    </lineage>
</organism>
<dbReference type="EMBL" id="CP034186">
    <property type="protein sequence ID" value="AZI45100.1"/>
    <property type="molecule type" value="Genomic_DNA"/>
</dbReference>
<evidence type="ECO:0000256" key="2">
    <source>
        <dbReference type="ARBA" id="ARBA00022649"/>
    </source>
</evidence>
<name>A0A3G8YK69_9DEIO</name>
<evidence type="ECO:0000259" key="8">
    <source>
        <dbReference type="Pfam" id="PF01850"/>
    </source>
</evidence>
<evidence type="ECO:0000256" key="6">
    <source>
        <dbReference type="ARBA" id="ARBA00022842"/>
    </source>
</evidence>
<evidence type="ECO:0000256" key="4">
    <source>
        <dbReference type="ARBA" id="ARBA00022723"/>
    </source>
</evidence>
<keyword evidence="3" id="KW-0540">Nuclease</keyword>
<dbReference type="KEGG" id="dph:EHF33_19680"/>
<sequence length="134" mass="14794">MHYLLDTNTVSDFFRQHPSVLTHFGQVAPSELTISSVTVMEIEYGFARQPAARQKFGEIWAAFQHDVTVLEYTAPDAVATGQLRAHLAGLGTPIGPFDLQLAGTALVRRLTLVSNNTAEFIRVPGLTLQDWRQA</sequence>
<dbReference type="Proteomes" id="UP000276417">
    <property type="component" value="Plasmid unnamed2"/>
</dbReference>
<dbReference type="PANTHER" id="PTHR33653:SF1">
    <property type="entry name" value="RIBONUCLEASE VAPC2"/>
    <property type="match status" value="1"/>
</dbReference>